<evidence type="ECO:0000313" key="8">
    <source>
        <dbReference type="EMBL" id="CBY22959.1"/>
    </source>
</evidence>
<dbReference type="SMART" id="SM00175">
    <property type="entry name" value="RAB"/>
    <property type="match status" value="1"/>
</dbReference>
<dbReference type="InParanoid" id="E4X0S4"/>
<accession>E4X0S4</accession>
<evidence type="ECO:0000256" key="4">
    <source>
        <dbReference type="ARBA" id="ARBA00023134"/>
    </source>
</evidence>
<evidence type="ECO:0000256" key="3">
    <source>
        <dbReference type="ARBA" id="ARBA00022741"/>
    </source>
</evidence>
<dbReference type="PRINTS" id="PR00449">
    <property type="entry name" value="RASTRNSFRMNG"/>
</dbReference>
<dbReference type="SUPFAM" id="SSF52540">
    <property type="entry name" value="P-loop containing nucleoside triphosphate hydrolases"/>
    <property type="match status" value="1"/>
</dbReference>
<proteinExistence type="inferred from homology"/>
<dbReference type="InterPro" id="IPR027417">
    <property type="entry name" value="P-loop_NTPase"/>
</dbReference>
<dbReference type="PANTHER" id="PTHR47979">
    <property type="entry name" value="DRAB11-RELATED"/>
    <property type="match status" value="1"/>
</dbReference>
<name>E4X0S4_OIKDI</name>
<dbReference type="NCBIfam" id="TIGR00231">
    <property type="entry name" value="small_GTP"/>
    <property type="match status" value="1"/>
</dbReference>
<dbReference type="InterPro" id="IPR001806">
    <property type="entry name" value="Small_GTPase"/>
</dbReference>
<dbReference type="Gene3D" id="3.40.50.300">
    <property type="entry name" value="P-loop containing nucleotide triphosphate hydrolases"/>
    <property type="match status" value="1"/>
</dbReference>
<keyword evidence="9" id="KW-1185">Reference proteome</keyword>
<comment type="subcellular location">
    <subcellularLocation>
        <location evidence="1">Membrane</location>
        <topology evidence="1">Lipid-anchor</topology>
    </subcellularLocation>
</comment>
<sequence>MSYDYLFKIVLVGDCGVGKTQIRNRYTLDEFNPQSKSTIGVEFAFKTVNINGNDIKGQIWDTSGEERYRAITSAYYRGSVGAILVFDVTKPKSFESLENWASQLRQYADENIVVCVVGNKIDLPTREVSTVEAERFARGNGFFYMETSALDGTGVENAFRQVTKKIFEIVDSRQQARKKTVRASSIGQTRSIKLGEADEVAKPSIFSSSDCCKTS</sequence>
<reference evidence="8 9" key="1">
    <citation type="journal article" date="2010" name="Science">
        <title>Plasticity of animal genome architecture unmasked by rapid evolution of a pelagic tunicate.</title>
        <authorList>
            <person name="Denoeud F."/>
            <person name="Henriet S."/>
            <person name="Mungpakdee S."/>
            <person name="Aury J.M."/>
            <person name="Da Silva C."/>
            <person name="Brinkmann H."/>
            <person name="Mikhaleva J."/>
            <person name="Olsen L.C."/>
            <person name="Jubin C."/>
            <person name="Canestro C."/>
            <person name="Bouquet J.M."/>
            <person name="Danks G."/>
            <person name="Poulain J."/>
            <person name="Campsteijn C."/>
            <person name="Adamski M."/>
            <person name="Cross I."/>
            <person name="Yadetie F."/>
            <person name="Muffato M."/>
            <person name="Louis A."/>
            <person name="Butcher S."/>
            <person name="Tsagkogeorga G."/>
            <person name="Konrad A."/>
            <person name="Singh S."/>
            <person name="Jensen M.F."/>
            <person name="Cong E.H."/>
            <person name="Eikeseth-Otteraa H."/>
            <person name="Noel B."/>
            <person name="Anthouard V."/>
            <person name="Porcel B.M."/>
            <person name="Kachouri-Lafond R."/>
            <person name="Nishino A."/>
            <person name="Ugolini M."/>
            <person name="Chourrout P."/>
            <person name="Nishida H."/>
            <person name="Aasland R."/>
            <person name="Huzurbazar S."/>
            <person name="Westhof E."/>
            <person name="Delsuc F."/>
            <person name="Lehrach H."/>
            <person name="Reinhardt R."/>
            <person name="Weissenbach J."/>
            <person name="Roy S.W."/>
            <person name="Artiguenave F."/>
            <person name="Postlethwait J.H."/>
            <person name="Manak J.R."/>
            <person name="Thompson E.M."/>
            <person name="Jaillon O."/>
            <person name="Du Pasquier L."/>
            <person name="Boudinot P."/>
            <person name="Liberles D.A."/>
            <person name="Volff J.N."/>
            <person name="Philippe H."/>
            <person name="Lenhard B."/>
            <person name="Roest Crollius H."/>
            <person name="Wincker P."/>
            <person name="Chourrout D."/>
        </authorList>
    </citation>
    <scope>NUCLEOTIDE SEQUENCE [LARGE SCALE GENOMIC DNA]</scope>
</reference>
<dbReference type="GO" id="GO:0016020">
    <property type="term" value="C:membrane"/>
    <property type="evidence" value="ECO:0007669"/>
    <property type="project" value="UniProtKB-SubCell"/>
</dbReference>
<dbReference type="Pfam" id="PF00071">
    <property type="entry name" value="Ras"/>
    <property type="match status" value="1"/>
</dbReference>
<dbReference type="GO" id="GO:0003924">
    <property type="term" value="F:GTPase activity"/>
    <property type="evidence" value="ECO:0007669"/>
    <property type="project" value="InterPro"/>
</dbReference>
<keyword evidence="7" id="KW-0636">Prenylation</keyword>
<dbReference type="InterPro" id="IPR005225">
    <property type="entry name" value="Small_GTP-bd"/>
</dbReference>
<dbReference type="InterPro" id="IPR050209">
    <property type="entry name" value="Rab_GTPases_membrane_traffic"/>
</dbReference>
<dbReference type="EMBL" id="FN653020">
    <property type="protein sequence ID" value="CBY22959.1"/>
    <property type="molecule type" value="Genomic_DNA"/>
</dbReference>
<dbReference type="SMART" id="SM00173">
    <property type="entry name" value="RAS"/>
    <property type="match status" value="1"/>
</dbReference>
<evidence type="ECO:0000256" key="5">
    <source>
        <dbReference type="ARBA" id="ARBA00023136"/>
    </source>
</evidence>
<dbReference type="AlphaFoldDB" id="E4X0S4"/>
<evidence type="ECO:0000313" key="9">
    <source>
        <dbReference type="Proteomes" id="UP000001307"/>
    </source>
</evidence>
<dbReference type="PROSITE" id="PS51421">
    <property type="entry name" value="RAS"/>
    <property type="match status" value="1"/>
</dbReference>
<evidence type="ECO:0000256" key="2">
    <source>
        <dbReference type="ARBA" id="ARBA00006270"/>
    </source>
</evidence>
<dbReference type="PROSITE" id="PS51419">
    <property type="entry name" value="RAB"/>
    <property type="match status" value="1"/>
</dbReference>
<dbReference type="OrthoDB" id="9989112at2759"/>
<gene>
    <name evidence="8" type="ORF">GSOID_T00014881001</name>
</gene>
<dbReference type="SMART" id="SM00174">
    <property type="entry name" value="RHO"/>
    <property type="match status" value="1"/>
</dbReference>
<keyword evidence="4" id="KW-0342">GTP-binding</keyword>
<evidence type="ECO:0000256" key="6">
    <source>
        <dbReference type="ARBA" id="ARBA00023288"/>
    </source>
</evidence>
<keyword evidence="3" id="KW-0547">Nucleotide-binding</keyword>
<protein>
    <submittedName>
        <fullName evidence="8">Uncharacterized protein</fullName>
    </submittedName>
</protein>
<dbReference type="Proteomes" id="UP000001307">
    <property type="component" value="Unassembled WGS sequence"/>
</dbReference>
<evidence type="ECO:0000256" key="1">
    <source>
        <dbReference type="ARBA" id="ARBA00004635"/>
    </source>
</evidence>
<organism evidence="8 9">
    <name type="scientific">Oikopleura dioica</name>
    <name type="common">Tunicate</name>
    <dbReference type="NCBI Taxonomy" id="34765"/>
    <lineage>
        <taxon>Eukaryota</taxon>
        <taxon>Metazoa</taxon>
        <taxon>Chordata</taxon>
        <taxon>Tunicata</taxon>
        <taxon>Appendicularia</taxon>
        <taxon>Copelata</taxon>
        <taxon>Oikopleuridae</taxon>
        <taxon>Oikopleura</taxon>
    </lineage>
</organism>
<comment type="similarity">
    <text evidence="2">Belongs to the small GTPase superfamily. Rab family.</text>
</comment>
<dbReference type="FunFam" id="3.40.50.300:FF:000274">
    <property type="entry name" value="ras-related protein RABA5a"/>
    <property type="match status" value="1"/>
</dbReference>
<keyword evidence="6" id="KW-0449">Lipoprotein</keyword>
<keyword evidence="5" id="KW-0472">Membrane</keyword>
<dbReference type="GO" id="GO:0005525">
    <property type="term" value="F:GTP binding"/>
    <property type="evidence" value="ECO:0007669"/>
    <property type="project" value="UniProtKB-KW"/>
</dbReference>
<dbReference type="SMART" id="SM00176">
    <property type="entry name" value="RAN"/>
    <property type="match status" value="1"/>
</dbReference>
<evidence type="ECO:0000256" key="7">
    <source>
        <dbReference type="ARBA" id="ARBA00023289"/>
    </source>
</evidence>